<feature type="transmembrane region" description="Helical" evidence="7">
    <location>
        <begin position="415"/>
        <end position="437"/>
    </location>
</feature>
<feature type="transmembrane region" description="Helical" evidence="7">
    <location>
        <begin position="21"/>
        <end position="42"/>
    </location>
</feature>
<dbReference type="InterPro" id="IPR003838">
    <property type="entry name" value="ABC3_permease_C"/>
</dbReference>
<dbReference type="GO" id="GO:0022857">
    <property type="term" value="F:transmembrane transporter activity"/>
    <property type="evidence" value="ECO:0007669"/>
    <property type="project" value="TreeGrafter"/>
</dbReference>
<comment type="similarity">
    <text evidence="6">Belongs to the ABC-4 integral membrane protein family.</text>
</comment>
<dbReference type="RefSeq" id="WP_025491078.1">
    <property type="nucleotide sequence ID" value="NZ_CALBAU010000033.1"/>
</dbReference>
<keyword evidence="4 7" id="KW-1133">Transmembrane helix</keyword>
<keyword evidence="5 7" id="KW-0472">Membrane</keyword>
<dbReference type="GO" id="GO:0005524">
    <property type="term" value="F:ATP binding"/>
    <property type="evidence" value="ECO:0007669"/>
    <property type="project" value="UniProtKB-KW"/>
</dbReference>
<keyword evidence="10" id="KW-0067">ATP-binding</keyword>
<evidence type="ECO:0000256" key="7">
    <source>
        <dbReference type="SAM" id="Phobius"/>
    </source>
</evidence>
<dbReference type="InterPro" id="IPR050250">
    <property type="entry name" value="Macrolide_Exporter_MacB"/>
</dbReference>
<comment type="caution">
    <text evidence="10">The sequence shown here is derived from an EMBL/GenBank/DDBJ whole genome shotgun (WGS) entry which is preliminary data.</text>
</comment>
<reference evidence="10 11" key="1">
    <citation type="submission" date="2018-08" db="EMBL/GenBank/DDBJ databases">
        <title>A genome reference for cultivated species of the human gut microbiota.</title>
        <authorList>
            <person name="Zou Y."/>
            <person name="Xue W."/>
            <person name="Luo G."/>
        </authorList>
    </citation>
    <scope>NUCLEOTIDE SEQUENCE [LARGE SCALE GENOMIC DNA]</scope>
    <source>
        <strain evidence="10 11">AF26-4BH</strain>
    </source>
</reference>
<dbReference type="PANTHER" id="PTHR30572:SF4">
    <property type="entry name" value="ABC TRANSPORTER PERMEASE YTRF"/>
    <property type="match status" value="1"/>
</dbReference>
<evidence type="ECO:0000256" key="2">
    <source>
        <dbReference type="ARBA" id="ARBA00022475"/>
    </source>
</evidence>
<evidence type="ECO:0000256" key="5">
    <source>
        <dbReference type="ARBA" id="ARBA00023136"/>
    </source>
</evidence>
<evidence type="ECO:0000313" key="11">
    <source>
        <dbReference type="Proteomes" id="UP000261166"/>
    </source>
</evidence>
<dbReference type="EMBL" id="QVLU01000012">
    <property type="protein sequence ID" value="RGE71107.1"/>
    <property type="molecule type" value="Genomic_DNA"/>
</dbReference>
<dbReference type="Pfam" id="PF12704">
    <property type="entry name" value="MacB_PCD"/>
    <property type="match status" value="1"/>
</dbReference>
<dbReference type="PANTHER" id="PTHR30572">
    <property type="entry name" value="MEMBRANE COMPONENT OF TRANSPORTER-RELATED"/>
    <property type="match status" value="1"/>
</dbReference>
<accession>A0A3E3IVM4</accession>
<proteinExistence type="inferred from homology"/>
<dbReference type="AlphaFoldDB" id="A0A3E3IVM4"/>
<dbReference type="Pfam" id="PF02687">
    <property type="entry name" value="FtsX"/>
    <property type="match status" value="1"/>
</dbReference>
<dbReference type="InterPro" id="IPR025857">
    <property type="entry name" value="MacB_PCD"/>
</dbReference>
<evidence type="ECO:0000259" key="8">
    <source>
        <dbReference type="Pfam" id="PF02687"/>
    </source>
</evidence>
<comment type="subcellular location">
    <subcellularLocation>
        <location evidence="1">Cell membrane</location>
        <topology evidence="1">Multi-pass membrane protein</topology>
    </subcellularLocation>
</comment>
<evidence type="ECO:0000256" key="4">
    <source>
        <dbReference type="ARBA" id="ARBA00022989"/>
    </source>
</evidence>
<name>A0A3E3IVM4_9FIRM</name>
<evidence type="ECO:0000259" key="9">
    <source>
        <dbReference type="Pfam" id="PF12704"/>
    </source>
</evidence>
<evidence type="ECO:0000256" key="1">
    <source>
        <dbReference type="ARBA" id="ARBA00004651"/>
    </source>
</evidence>
<keyword evidence="2" id="KW-1003">Cell membrane</keyword>
<evidence type="ECO:0000256" key="3">
    <source>
        <dbReference type="ARBA" id="ARBA00022692"/>
    </source>
</evidence>
<sequence length="454" mass="47285">MKLTEILRLVWLNLSANKSKVILTSTGIIVGAATIMLVIAIGTGGREEVAEQFRNLNAGAIDITYEYQGSSARGSDGFGGGMPGGSGVGGGLNGGGGFGGGVPAGGGIPSEGGIPSGGMFMMEQEGRSNTERITLSSEDMEDLETFVPGIENATMSFSTTASVDGGELESSATYTIAGVQSNYARISNMEMALGDFLTEENDSYKDKVCVLGIDVAKTVFGSVYDAYDGTVYIDNRPYKVSGILSEMGTVASGISPDDAIFIPYNTGIKYLSGSGVSPTVTVIAEDVNEVETVITNVKAVLAESYPNAEFTISDAGSKMEAASKSNDTLTMLLICMAVIVFIVGGIGIMNVLFVSVKERTNEIGILKAIGCCKRDILVEFLMEASCTSMVGAVLGVMLALGITPVLEHFGVRVELSAYGAVLSLVFGVLTGTLFGFYPAYQASNLIPVVALNHE</sequence>
<protein>
    <submittedName>
        <fullName evidence="10">Macrolide ABC transporter ATP-binding protein</fullName>
    </submittedName>
</protein>
<feature type="domain" description="MacB-like periplasmic core" evidence="9">
    <location>
        <begin position="22"/>
        <end position="299"/>
    </location>
</feature>
<gene>
    <name evidence="10" type="ORF">DWY69_14825</name>
</gene>
<organism evidence="10 11">
    <name type="scientific">Eisenbergiella massiliensis</name>
    <dbReference type="NCBI Taxonomy" id="1720294"/>
    <lineage>
        <taxon>Bacteria</taxon>
        <taxon>Bacillati</taxon>
        <taxon>Bacillota</taxon>
        <taxon>Clostridia</taxon>
        <taxon>Lachnospirales</taxon>
        <taxon>Lachnospiraceae</taxon>
        <taxon>Eisenbergiella</taxon>
    </lineage>
</organism>
<feature type="domain" description="ABC3 transporter permease C-terminal" evidence="8">
    <location>
        <begin position="335"/>
        <end position="444"/>
    </location>
</feature>
<keyword evidence="10" id="KW-0547">Nucleotide-binding</keyword>
<dbReference type="OrthoDB" id="9770036at2"/>
<feature type="transmembrane region" description="Helical" evidence="7">
    <location>
        <begin position="329"/>
        <end position="355"/>
    </location>
</feature>
<dbReference type="Proteomes" id="UP000261166">
    <property type="component" value="Unassembled WGS sequence"/>
</dbReference>
<evidence type="ECO:0000313" key="10">
    <source>
        <dbReference type="EMBL" id="RGE71107.1"/>
    </source>
</evidence>
<evidence type="ECO:0000256" key="6">
    <source>
        <dbReference type="ARBA" id="ARBA00038076"/>
    </source>
</evidence>
<feature type="transmembrane region" description="Helical" evidence="7">
    <location>
        <begin position="376"/>
        <end position="403"/>
    </location>
</feature>
<keyword evidence="3 7" id="KW-0812">Transmembrane</keyword>
<dbReference type="GO" id="GO:0005886">
    <property type="term" value="C:plasma membrane"/>
    <property type="evidence" value="ECO:0007669"/>
    <property type="project" value="UniProtKB-SubCell"/>
</dbReference>